<feature type="transmembrane region" description="Helical" evidence="1">
    <location>
        <begin position="38"/>
        <end position="59"/>
    </location>
</feature>
<reference evidence="2 3" key="1">
    <citation type="submission" date="2019-07" db="EMBL/GenBank/DDBJ databases">
        <title>Genomic Encyclopedia of Archaeal and Bacterial Type Strains, Phase II (KMG-II): from individual species to whole genera.</title>
        <authorList>
            <person name="Goeker M."/>
        </authorList>
    </citation>
    <scope>NUCLEOTIDE SEQUENCE [LARGE SCALE GENOMIC DNA]</scope>
    <source>
        <strain evidence="2 3">ATCC BAA-2084</strain>
    </source>
</reference>
<proteinExistence type="predicted"/>
<feature type="transmembrane region" description="Helical" evidence="1">
    <location>
        <begin position="108"/>
        <end position="127"/>
    </location>
</feature>
<gene>
    <name evidence="2" type="ORF">JN10_2306</name>
</gene>
<dbReference type="EMBL" id="VLLK01000002">
    <property type="protein sequence ID" value="TWJ06769.1"/>
    <property type="molecule type" value="Genomic_DNA"/>
</dbReference>
<dbReference type="AlphaFoldDB" id="A0A562UMC8"/>
<comment type="caution">
    <text evidence="2">The sequence shown here is derived from an EMBL/GenBank/DDBJ whole genome shotgun (WGS) entry which is preliminary data.</text>
</comment>
<evidence type="ECO:0000256" key="1">
    <source>
        <dbReference type="SAM" id="Phobius"/>
    </source>
</evidence>
<feature type="transmembrane region" description="Helical" evidence="1">
    <location>
        <begin position="71"/>
        <end position="88"/>
    </location>
</feature>
<dbReference type="GO" id="GO:0016836">
    <property type="term" value="F:hydro-lyase activity"/>
    <property type="evidence" value="ECO:0007669"/>
    <property type="project" value="InterPro"/>
</dbReference>
<feature type="transmembrane region" description="Helical" evidence="1">
    <location>
        <begin position="134"/>
        <end position="153"/>
    </location>
</feature>
<name>A0A562UMC8_9SPHN</name>
<keyword evidence="1" id="KW-1133">Transmembrane helix</keyword>
<evidence type="ECO:0000313" key="2">
    <source>
        <dbReference type="EMBL" id="TWJ06769.1"/>
    </source>
</evidence>
<dbReference type="STRING" id="476157.GCA_001663155_00982"/>
<protein>
    <submittedName>
        <fullName evidence="2">3-vinyl bacteriochlorophyllide hydratase</fullName>
    </submittedName>
</protein>
<keyword evidence="1" id="KW-0472">Membrane</keyword>
<dbReference type="Proteomes" id="UP000320547">
    <property type="component" value="Unassembled WGS sequence"/>
</dbReference>
<accession>A0A562UMC8</accession>
<dbReference type="InterPro" id="IPR009905">
    <property type="entry name" value="BCHF"/>
</dbReference>
<dbReference type="OrthoDB" id="8562352at2"/>
<dbReference type="Pfam" id="PF07284">
    <property type="entry name" value="BCHF"/>
    <property type="match status" value="1"/>
</dbReference>
<keyword evidence="3" id="KW-1185">Reference proteome</keyword>
<sequence>MPHTAAAFGGNGYQGSALYTPEERKRRDETYWTVVQGILAPVQFLVFAISLVLVSRYLMTGSGEVSADASIVFKTLILYTIMVTGSIWEKVVFGKWLFARPFFWEDVFSMLVLALHTAYLIMLFGGIGSTRERMLIALAAYAAYVINAAQFLLKLRAARLQASQDLAVTG</sequence>
<evidence type="ECO:0000313" key="3">
    <source>
        <dbReference type="Proteomes" id="UP000320547"/>
    </source>
</evidence>
<dbReference type="GO" id="GO:0019685">
    <property type="term" value="P:photosynthesis, dark reaction"/>
    <property type="evidence" value="ECO:0007669"/>
    <property type="project" value="InterPro"/>
</dbReference>
<organism evidence="2 3">
    <name type="scientific">Altererythrobacter ishigakiensis</name>
    <dbReference type="NCBI Taxonomy" id="476157"/>
    <lineage>
        <taxon>Bacteria</taxon>
        <taxon>Pseudomonadati</taxon>
        <taxon>Pseudomonadota</taxon>
        <taxon>Alphaproteobacteria</taxon>
        <taxon>Sphingomonadales</taxon>
        <taxon>Erythrobacteraceae</taxon>
        <taxon>Altererythrobacter</taxon>
    </lineage>
</organism>
<dbReference type="NCBIfam" id="TIGR02020">
    <property type="entry name" value="BchF"/>
    <property type="match status" value="1"/>
</dbReference>
<keyword evidence="1" id="KW-0812">Transmembrane</keyword>
<dbReference type="GO" id="GO:0030494">
    <property type="term" value="P:bacteriochlorophyll biosynthetic process"/>
    <property type="evidence" value="ECO:0007669"/>
    <property type="project" value="InterPro"/>
</dbReference>
<dbReference type="RefSeq" id="WP_067598088.1">
    <property type="nucleotide sequence ID" value="NZ_CP015963.1"/>
</dbReference>